<dbReference type="InterPro" id="IPR015500">
    <property type="entry name" value="Peptidase_S8_subtilisin-rel"/>
</dbReference>
<dbReference type="InterPro" id="IPR023827">
    <property type="entry name" value="Peptidase_S8_Asp-AS"/>
</dbReference>
<dbReference type="CDD" id="cd04077">
    <property type="entry name" value="Peptidases_S8_PCSK9_ProteinaseK_like"/>
    <property type="match status" value="1"/>
</dbReference>
<reference evidence="8 9" key="1">
    <citation type="journal article" date="2014" name="FEMS Microbiol. Ecol.">
        <title>Sphaerotilus natans encrusted with nanoball-shaped Fe(III) oxide minerals formed by nitrate-reducing mixotrophic Fe(II) oxidation.</title>
        <authorList>
            <person name="Park S."/>
            <person name="Kim D.H."/>
            <person name="Lee J.H."/>
            <person name="Hur H.G."/>
        </authorList>
    </citation>
    <scope>NUCLEOTIDE SEQUENCE [LARGE SCALE GENOMIC DNA]</scope>
    <source>
        <strain evidence="8 9">DSM 6575</strain>
    </source>
</reference>
<keyword evidence="2 5" id="KW-0645">Protease</keyword>
<dbReference type="FunFam" id="3.40.50.200:FF:000014">
    <property type="entry name" value="Proteinase K"/>
    <property type="match status" value="1"/>
</dbReference>
<dbReference type="PANTHER" id="PTHR43806:SF11">
    <property type="entry name" value="CEREVISIN-RELATED"/>
    <property type="match status" value="1"/>
</dbReference>
<evidence type="ECO:0000313" key="8">
    <source>
        <dbReference type="EMBL" id="KDB51552.1"/>
    </source>
</evidence>
<dbReference type="SUPFAM" id="SSF52743">
    <property type="entry name" value="Subtilisin-like"/>
    <property type="match status" value="1"/>
</dbReference>
<dbReference type="EMBL" id="AZRA01000074">
    <property type="protein sequence ID" value="KDB51552.1"/>
    <property type="molecule type" value="Genomic_DNA"/>
</dbReference>
<evidence type="ECO:0000313" key="9">
    <source>
        <dbReference type="Proteomes" id="UP000026714"/>
    </source>
</evidence>
<dbReference type="InterPro" id="IPR050131">
    <property type="entry name" value="Peptidase_S8_subtilisin-like"/>
</dbReference>
<organism evidence="8 9">
    <name type="scientific">Sphaerotilus natans subsp. natans DSM 6575</name>
    <dbReference type="NCBI Taxonomy" id="1286631"/>
    <lineage>
        <taxon>Bacteria</taxon>
        <taxon>Pseudomonadati</taxon>
        <taxon>Pseudomonadota</taxon>
        <taxon>Betaproteobacteria</taxon>
        <taxon>Burkholderiales</taxon>
        <taxon>Sphaerotilaceae</taxon>
        <taxon>Sphaerotilus</taxon>
    </lineage>
</organism>
<keyword evidence="9" id="KW-1185">Reference proteome</keyword>
<feature type="active site" description="Charge relay system" evidence="5">
    <location>
        <position position="200"/>
    </location>
</feature>
<feature type="domain" description="Peptidase S8/S53" evidence="7">
    <location>
        <begin position="191"/>
        <end position="419"/>
    </location>
</feature>
<dbReference type="Pfam" id="PF00082">
    <property type="entry name" value="Peptidase_S8"/>
    <property type="match status" value="1"/>
</dbReference>
<evidence type="ECO:0000256" key="5">
    <source>
        <dbReference type="PROSITE-ProRule" id="PRU01240"/>
    </source>
</evidence>
<evidence type="ECO:0000256" key="3">
    <source>
        <dbReference type="ARBA" id="ARBA00022801"/>
    </source>
</evidence>
<comment type="similarity">
    <text evidence="1 5 6">Belongs to the peptidase S8 family.</text>
</comment>
<dbReference type="AlphaFoldDB" id="A0A059KJD2"/>
<evidence type="ECO:0000259" key="7">
    <source>
        <dbReference type="Pfam" id="PF00082"/>
    </source>
</evidence>
<dbReference type="PANTHER" id="PTHR43806">
    <property type="entry name" value="PEPTIDASE S8"/>
    <property type="match status" value="1"/>
</dbReference>
<dbReference type="InterPro" id="IPR036852">
    <property type="entry name" value="Peptidase_S8/S53_dom_sf"/>
</dbReference>
<dbReference type="RefSeq" id="WP_076458903.1">
    <property type="nucleotide sequence ID" value="NZ_AZRA01000074.1"/>
</dbReference>
<dbReference type="STRING" id="34103.SAMN05421778_11174"/>
<name>A0A059KJD2_9BURK</name>
<dbReference type="PROSITE" id="PS00137">
    <property type="entry name" value="SUBTILASE_HIS"/>
    <property type="match status" value="1"/>
</dbReference>
<dbReference type="Proteomes" id="UP000026714">
    <property type="component" value="Unassembled WGS sequence"/>
</dbReference>
<dbReference type="PROSITE" id="PS00136">
    <property type="entry name" value="SUBTILASE_ASP"/>
    <property type="match status" value="1"/>
</dbReference>
<dbReference type="InterPro" id="IPR022398">
    <property type="entry name" value="Peptidase_S8_His-AS"/>
</dbReference>
<feature type="active site" description="Charge relay system" evidence="5">
    <location>
        <position position="384"/>
    </location>
</feature>
<dbReference type="InterPro" id="IPR000209">
    <property type="entry name" value="Peptidase_S8/S53_dom"/>
</dbReference>
<dbReference type="GO" id="GO:0006508">
    <property type="term" value="P:proteolysis"/>
    <property type="evidence" value="ECO:0007669"/>
    <property type="project" value="UniProtKB-KW"/>
</dbReference>
<dbReference type="eggNOG" id="COG1404">
    <property type="taxonomic scope" value="Bacteria"/>
</dbReference>
<dbReference type="PROSITE" id="PS00138">
    <property type="entry name" value="SUBTILASE_SER"/>
    <property type="match status" value="1"/>
</dbReference>
<dbReference type="GO" id="GO:0004252">
    <property type="term" value="F:serine-type endopeptidase activity"/>
    <property type="evidence" value="ECO:0007669"/>
    <property type="project" value="UniProtKB-UniRule"/>
</dbReference>
<dbReference type="GO" id="GO:0005615">
    <property type="term" value="C:extracellular space"/>
    <property type="evidence" value="ECO:0007669"/>
    <property type="project" value="TreeGrafter"/>
</dbReference>
<evidence type="ECO:0000256" key="6">
    <source>
        <dbReference type="RuleBase" id="RU003355"/>
    </source>
</evidence>
<comment type="caution">
    <text evidence="8">The sequence shown here is derived from an EMBL/GenBank/DDBJ whole genome shotgun (WGS) entry which is preliminary data.</text>
</comment>
<dbReference type="PRINTS" id="PR00723">
    <property type="entry name" value="SUBTILISIN"/>
</dbReference>
<dbReference type="Gene3D" id="3.40.50.200">
    <property type="entry name" value="Peptidase S8/S53 domain"/>
    <property type="match status" value="1"/>
</dbReference>
<feature type="active site" description="Charge relay system" evidence="5">
    <location>
        <position position="232"/>
    </location>
</feature>
<proteinExistence type="inferred from homology"/>
<keyword evidence="4 5" id="KW-0720">Serine protease</keyword>
<keyword evidence="3 5" id="KW-0378">Hydrolase</keyword>
<dbReference type="PROSITE" id="PS51892">
    <property type="entry name" value="SUBTILASE"/>
    <property type="match status" value="1"/>
</dbReference>
<evidence type="ECO:0000256" key="2">
    <source>
        <dbReference type="ARBA" id="ARBA00022670"/>
    </source>
</evidence>
<dbReference type="PATRIC" id="fig|1286631.3.peg.2759"/>
<gene>
    <name evidence="8" type="ORF">X805_28230</name>
</gene>
<evidence type="ECO:0000256" key="4">
    <source>
        <dbReference type="ARBA" id="ARBA00022825"/>
    </source>
</evidence>
<protein>
    <recommendedName>
        <fullName evidence="7">Peptidase S8/S53 domain-containing protein</fullName>
    </recommendedName>
</protein>
<dbReference type="InterPro" id="IPR023828">
    <property type="entry name" value="Peptidase_S8_Ser-AS"/>
</dbReference>
<dbReference type="InterPro" id="IPR034193">
    <property type="entry name" value="PCSK9_ProteinaseK-like"/>
</dbReference>
<evidence type="ECO:0000256" key="1">
    <source>
        <dbReference type="ARBA" id="ARBA00011073"/>
    </source>
</evidence>
<sequence>MSPEDIEMPEKSDCALAHTLARFRPWHTTLATLGLGVLLSACGGGADEPRPAPGSEPQRLIVQLHPAAIAADEAGRARALQAEAGTLQQRTEAAIQAQSLRLLGPGDPQARLHFSRIWPGFTVEVAAGEAEALQQRLEQDPAVLSVLPDTLVSTGQTTSERSLTEFGHWGLDRIDQRRLPLNQRLSTSTRGQGVTVFVLDSGISAHQQFGDRLAPGTDHVRDGHGSADCRGHGTHVAGTIGGSVAGVAPGTTLVSVRVLGCDGSGPISQVLAGIDWILTRQERPAIVNMSLGANAYPMLDEAVRSLLLAGFHVVVSAGNENTNACLRSPARVPAAITVGASDNADKRASFSNFGSCVDLLAPGLWVSAPDWRSPTAERLLSGTSMAAPHVAGTLALLLESRPTLTPTQLTQQLLAQATPSVLAQLSGSPNRLLFAGSATALKFPPAHELNIGLLQGDTAVSKGRWTARATVRVVNASGKPMGGVKVSGLFQGATTPVSCSTAASGLCTLVSLSQAATVAQLSVAVQALEGGAFTYRRERDQARAITIQRPKVLAPR</sequence>
<accession>A0A059KJD2</accession>